<evidence type="ECO:0000256" key="1">
    <source>
        <dbReference type="SAM" id="Phobius"/>
    </source>
</evidence>
<keyword evidence="1" id="KW-0472">Membrane</keyword>
<accession>A0A1J5PEQ1</accession>
<keyword evidence="1" id="KW-1133">Transmembrane helix</keyword>
<evidence type="ECO:0000313" key="2">
    <source>
        <dbReference type="EMBL" id="OIQ69706.1"/>
    </source>
</evidence>
<reference evidence="2" key="1">
    <citation type="submission" date="2016-10" db="EMBL/GenBank/DDBJ databases">
        <title>Sequence of Gallionella enrichment culture.</title>
        <authorList>
            <person name="Poehlein A."/>
            <person name="Muehling M."/>
            <person name="Daniel R."/>
        </authorList>
    </citation>
    <scope>NUCLEOTIDE SEQUENCE</scope>
</reference>
<name>A0A1J5PEQ1_9ZZZZ</name>
<feature type="transmembrane region" description="Helical" evidence="1">
    <location>
        <begin position="5"/>
        <end position="23"/>
    </location>
</feature>
<dbReference type="AlphaFoldDB" id="A0A1J5PEQ1"/>
<feature type="transmembrane region" description="Helical" evidence="1">
    <location>
        <begin position="145"/>
        <end position="170"/>
    </location>
</feature>
<gene>
    <name evidence="2" type="ORF">GALL_486890</name>
</gene>
<keyword evidence="1" id="KW-0812">Transmembrane</keyword>
<dbReference type="EMBL" id="MLJW01004578">
    <property type="protein sequence ID" value="OIQ69706.1"/>
    <property type="molecule type" value="Genomic_DNA"/>
</dbReference>
<sequence>MLVGLAFIIPTPWVIVMYCQWIVSSVHVPGRPNLTFTGRPVTLTWYFAALAVIIGVAFIGSQLLNDLMIILQIVLYWLLIKWFVANISSNGRPLGLKFSGSFWGYLGWNILAFVSVITIIGWAWVYTAQIRWMCRHIEGTRREVVFNATGLAFLWRSLVTFIACAFVIPIPWVMRWFIRWQVSQTALVERRASASA</sequence>
<comment type="caution">
    <text evidence="2">The sequence shown here is derived from an EMBL/GenBank/DDBJ whole genome shotgun (WGS) entry which is preliminary data.</text>
</comment>
<organism evidence="2">
    <name type="scientific">mine drainage metagenome</name>
    <dbReference type="NCBI Taxonomy" id="410659"/>
    <lineage>
        <taxon>unclassified sequences</taxon>
        <taxon>metagenomes</taxon>
        <taxon>ecological metagenomes</taxon>
    </lineage>
</organism>
<feature type="transmembrane region" description="Helical" evidence="1">
    <location>
        <begin position="105"/>
        <end position="125"/>
    </location>
</feature>
<proteinExistence type="predicted"/>
<feature type="transmembrane region" description="Helical" evidence="1">
    <location>
        <begin position="67"/>
        <end position="85"/>
    </location>
</feature>
<protein>
    <submittedName>
        <fullName evidence="2">Uncharacterized protein</fullName>
    </submittedName>
</protein>
<feature type="transmembrane region" description="Helical" evidence="1">
    <location>
        <begin position="43"/>
        <end position="60"/>
    </location>
</feature>